<gene>
    <name evidence="8" type="ORF">B1R32_107153</name>
</gene>
<comment type="caution">
    <text evidence="8">The sequence shown here is derived from an EMBL/GenBank/DDBJ whole genome shotgun (WGS) entry which is preliminary data.</text>
</comment>
<dbReference type="GO" id="GO:0047334">
    <property type="term" value="F:diphosphate-fructose-6-phosphate 1-phosphotransferase activity"/>
    <property type="evidence" value="ECO:0007669"/>
    <property type="project" value="UniProtKB-EC"/>
</dbReference>
<proteinExistence type="predicted"/>
<feature type="domain" description="Phosphofructokinase" evidence="7">
    <location>
        <begin position="8"/>
        <end position="272"/>
    </location>
</feature>
<dbReference type="InterPro" id="IPR050929">
    <property type="entry name" value="PFKA"/>
</dbReference>
<reference evidence="8 9" key="1">
    <citation type="journal article" date="2018" name="Syst. Appl. Microbiol.">
        <title>Abditibacterium utsteinense sp. nov., the first cultivated member of candidate phylum FBP, isolated from ice-free Antarctic soil samples.</title>
        <authorList>
            <person name="Tahon G."/>
            <person name="Tytgat B."/>
            <person name="Lebbe L."/>
            <person name="Carlier A."/>
            <person name="Willems A."/>
        </authorList>
    </citation>
    <scope>NUCLEOTIDE SEQUENCE [LARGE SCALE GENOMIC DNA]</scope>
    <source>
        <strain evidence="8 9">LMG 29911</strain>
    </source>
</reference>
<sequence>MARGENCLIAVAGAPTAVTNSAIAGIIDEIGAGSEIADIYGAASGMAGVLDGKFVDLGAQKRKVIEGLRRTPGSILSGRYRFFGESDGEAFITALRAQSIGTLFLLGGLAAIELAKFATQTALAADYELIVLCIPLSAENEVNAGDHCPGYGSAARFAAISTRDAGRGAQGGEEPIVVLEFGGAGAGWLAASSVLARDGQNPAPHSILLPERAVNVDNLVEEARRAYQKFGYAVIVTTDGAKDAEGESLDCATLTDVLSDKLNLPARFDKLGLSASVSGANVARADSDEAYGLGGLVVRLADDGASGYAVALKREGEGKGEKGYKVVESTLRLEEIEEFPRQMPGNYLGEAGTNVSDAFIDWAKPLIGGALPEYTSLV</sequence>
<comment type="catalytic activity">
    <reaction evidence="6">
        <text>beta-D-fructose 6-phosphate + diphosphate = beta-D-fructose 1,6-bisphosphate + phosphate + H(+)</text>
        <dbReference type="Rhea" id="RHEA:13613"/>
        <dbReference type="ChEBI" id="CHEBI:15378"/>
        <dbReference type="ChEBI" id="CHEBI:32966"/>
        <dbReference type="ChEBI" id="CHEBI:33019"/>
        <dbReference type="ChEBI" id="CHEBI:43474"/>
        <dbReference type="ChEBI" id="CHEBI:57634"/>
        <dbReference type="EC" id="2.7.1.90"/>
    </reaction>
</comment>
<dbReference type="OrthoDB" id="9802503at2"/>
<evidence type="ECO:0000256" key="5">
    <source>
        <dbReference type="ARBA" id="ARBA00022842"/>
    </source>
</evidence>
<evidence type="ECO:0000259" key="7">
    <source>
        <dbReference type="Pfam" id="PF00365"/>
    </source>
</evidence>
<keyword evidence="9" id="KW-1185">Reference proteome</keyword>
<keyword evidence="2" id="KW-0808">Transferase</keyword>
<dbReference type="InterPro" id="IPR035966">
    <property type="entry name" value="PKF_sf"/>
</dbReference>
<dbReference type="Gene3D" id="3.40.50.450">
    <property type="match status" value="1"/>
</dbReference>
<evidence type="ECO:0000313" key="8">
    <source>
        <dbReference type="EMBL" id="PQV64127.1"/>
    </source>
</evidence>
<evidence type="ECO:0000256" key="2">
    <source>
        <dbReference type="ARBA" id="ARBA00022679"/>
    </source>
</evidence>
<name>A0A2S8STK2_9BACT</name>
<evidence type="ECO:0000256" key="3">
    <source>
        <dbReference type="ARBA" id="ARBA00022723"/>
    </source>
</evidence>
<organism evidence="8 9">
    <name type="scientific">Abditibacterium utsteinense</name>
    <dbReference type="NCBI Taxonomy" id="1960156"/>
    <lineage>
        <taxon>Bacteria</taxon>
        <taxon>Pseudomonadati</taxon>
        <taxon>Abditibacteriota</taxon>
        <taxon>Abditibacteriia</taxon>
        <taxon>Abditibacteriales</taxon>
        <taxon>Abditibacteriaceae</taxon>
        <taxon>Abditibacterium</taxon>
    </lineage>
</organism>
<evidence type="ECO:0000256" key="6">
    <source>
        <dbReference type="ARBA" id="ARBA00048072"/>
    </source>
</evidence>
<dbReference type="RefSeq" id="WP_105483592.1">
    <property type="nucleotide sequence ID" value="NZ_NIGF01000007.1"/>
</dbReference>
<dbReference type="PANTHER" id="PTHR45770">
    <property type="entry name" value="ATP-DEPENDENT 6-PHOSPHOFRUCTOKINASE 1"/>
    <property type="match status" value="1"/>
</dbReference>
<dbReference type="SUPFAM" id="SSF53784">
    <property type="entry name" value="Phosphofructokinase"/>
    <property type="match status" value="1"/>
</dbReference>
<dbReference type="Gene3D" id="3.40.50.460">
    <property type="entry name" value="Phosphofructokinase domain"/>
    <property type="match status" value="1"/>
</dbReference>
<dbReference type="Proteomes" id="UP000237684">
    <property type="component" value="Unassembled WGS sequence"/>
</dbReference>
<accession>A0A2S8STK2</accession>
<dbReference type="GO" id="GO:0003872">
    <property type="term" value="F:6-phosphofructokinase activity"/>
    <property type="evidence" value="ECO:0007669"/>
    <property type="project" value="InterPro"/>
</dbReference>
<dbReference type="AlphaFoldDB" id="A0A2S8STK2"/>
<evidence type="ECO:0000256" key="1">
    <source>
        <dbReference type="ARBA" id="ARBA00003138"/>
    </source>
</evidence>
<comment type="function">
    <text evidence="1">Catalyzes the phosphorylation of D-fructose 6-phosphate, the first committing step of glycolysis. Uses inorganic phosphate (PPi) as phosphoryl donor instead of ATP like common ATP-dependent phosphofructokinases (ATP-PFKs), which renders the reaction reversible, and can thus function both in glycolysis and gluconeogenesis. Consistently, PPi-PFK can replace the enzymes of both the forward (ATP-PFK) and reverse (fructose-bisphosphatase (FBPase)) reactions.</text>
</comment>
<keyword evidence="5" id="KW-0460">Magnesium</keyword>
<keyword evidence="3" id="KW-0479">Metal-binding</keyword>
<keyword evidence="4 8" id="KW-0418">Kinase</keyword>
<protein>
    <submittedName>
        <fullName evidence="8">6-phosphofructokinase 1</fullName>
    </submittedName>
</protein>
<dbReference type="EMBL" id="NIGF01000007">
    <property type="protein sequence ID" value="PQV64127.1"/>
    <property type="molecule type" value="Genomic_DNA"/>
</dbReference>
<dbReference type="GO" id="GO:0046872">
    <property type="term" value="F:metal ion binding"/>
    <property type="evidence" value="ECO:0007669"/>
    <property type="project" value="UniProtKB-KW"/>
</dbReference>
<dbReference type="Pfam" id="PF00365">
    <property type="entry name" value="PFK"/>
    <property type="match status" value="1"/>
</dbReference>
<evidence type="ECO:0000313" key="9">
    <source>
        <dbReference type="Proteomes" id="UP000237684"/>
    </source>
</evidence>
<dbReference type="InParanoid" id="A0A2S8STK2"/>
<dbReference type="InterPro" id="IPR000023">
    <property type="entry name" value="Phosphofructokinase_dom"/>
</dbReference>
<evidence type="ECO:0000256" key="4">
    <source>
        <dbReference type="ARBA" id="ARBA00022777"/>
    </source>
</evidence>
<dbReference type="UniPathway" id="UPA00109">
    <property type="reaction ID" value="UER00182"/>
</dbReference>